<dbReference type="HOGENOM" id="CLU_059574_0_0_1"/>
<dbReference type="PROSITE" id="PS51257">
    <property type="entry name" value="PROKAR_LIPOPROTEIN"/>
    <property type="match status" value="1"/>
</dbReference>
<dbReference type="OMA" id="WDSALSY"/>
<keyword evidence="3" id="KW-1185">Reference proteome</keyword>
<evidence type="ECO:0000313" key="3">
    <source>
        <dbReference type="Proteomes" id="UP000011777"/>
    </source>
</evidence>
<proteinExistence type="predicted"/>
<comment type="caution">
    <text evidence="2">The sequence shown here is derived from an EMBL/GenBank/DDBJ whole genome shotgun (WGS) entry which is preliminary data.</text>
</comment>
<name>M3JUM2_CANMX</name>
<feature type="chain" id="PRO_5004035440" evidence="1">
    <location>
        <begin position="21"/>
        <end position="334"/>
    </location>
</feature>
<feature type="non-terminal residue" evidence="2">
    <location>
        <position position="334"/>
    </location>
</feature>
<reference evidence="2 3" key="1">
    <citation type="submission" date="2013-02" db="EMBL/GenBank/DDBJ databases">
        <title>Genome sequence of Candida maltosa Xu316, a potential industrial strain for xylitol and ethanol production.</title>
        <authorList>
            <person name="Yu J."/>
            <person name="Wang Q."/>
            <person name="Geng X."/>
            <person name="Bao W."/>
            <person name="He P."/>
            <person name="Cai J."/>
        </authorList>
    </citation>
    <scope>NUCLEOTIDE SEQUENCE [LARGE SCALE GENOMIC DNA]</scope>
    <source>
        <strain evidence="3">Xu316</strain>
    </source>
</reference>
<dbReference type="STRING" id="1245528.M3JUM2"/>
<dbReference type="EMBL" id="AOGT01002172">
    <property type="protein sequence ID" value="EMG46069.1"/>
    <property type="molecule type" value="Genomic_DNA"/>
</dbReference>
<dbReference type="AlphaFoldDB" id="M3JUM2"/>
<keyword evidence="1" id="KW-0732">Signal</keyword>
<dbReference type="Proteomes" id="UP000011777">
    <property type="component" value="Unassembled WGS sequence"/>
</dbReference>
<gene>
    <name evidence="2" type="ORF">G210_3699</name>
</gene>
<accession>M3JUM2</accession>
<dbReference type="eggNOG" id="ENOG502RWN8">
    <property type="taxonomic scope" value="Eukaryota"/>
</dbReference>
<feature type="signal peptide" evidence="1">
    <location>
        <begin position="1"/>
        <end position="20"/>
    </location>
</feature>
<organism evidence="2 3">
    <name type="scientific">Candida maltosa (strain Xu316)</name>
    <name type="common">Yeast</name>
    <dbReference type="NCBI Taxonomy" id="1245528"/>
    <lineage>
        <taxon>Eukaryota</taxon>
        <taxon>Fungi</taxon>
        <taxon>Dikarya</taxon>
        <taxon>Ascomycota</taxon>
        <taxon>Saccharomycotina</taxon>
        <taxon>Pichiomycetes</taxon>
        <taxon>Debaryomycetaceae</taxon>
        <taxon>Candida/Lodderomyces clade</taxon>
        <taxon>Candida</taxon>
    </lineage>
</organism>
<dbReference type="OrthoDB" id="4025946at2759"/>
<protein>
    <submittedName>
        <fullName evidence="2">Opaque-phase-specific protein OP4</fullName>
    </submittedName>
</protein>
<sequence>MKFSSATILAILASSACVSAAPAIVAEQTMVKREDVNEVLNLIAEIKKINAKRDYAEGEDLLDLERRADSAIGELISALANSGIISLVWNKLTTDSGISSAISAIIKSAIQTAVVQGPALIQAVWNSGLLGDVFNLLLNDTDLRQALLDVAKSIFSTAANLVASWVSGGSSSSSGTTTAAAAAPAASGASKREIMELDAEYLSERDLSSIISWIVQEIKDSGIVQSLVNQVINNPEQVISFLTSAFQTGLVVAEDIYSWAKQAGLWDSALSYIEANAGSWAGAIASFLGNALANGSVSASEIDNAGTLSNTATTVAPITTAAPLAAASPATTTA</sequence>
<evidence type="ECO:0000313" key="2">
    <source>
        <dbReference type="EMBL" id="EMG46069.1"/>
    </source>
</evidence>
<evidence type="ECO:0000256" key="1">
    <source>
        <dbReference type="SAM" id="SignalP"/>
    </source>
</evidence>